<reference evidence="1 3" key="1">
    <citation type="submission" date="2020-12" db="EMBL/GenBank/DDBJ databases">
        <title>strain FJAT-54423T represents a novel species of the genus Brevibacillus.</title>
        <authorList>
            <person name="Tang R."/>
        </authorList>
    </citation>
    <scope>NUCLEOTIDE SEQUENCE [LARGE SCALE GENOMIC DNA]</scope>
    <source>
        <strain evidence="1 3">FJAT-54423</strain>
    </source>
</reference>
<accession>A0A7T5ELZ9</accession>
<evidence type="ECO:0000313" key="2">
    <source>
        <dbReference type="EMBL" id="QUO42155.1"/>
    </source>
</evidence>
<proteinExistence type="predicted"/>
<protein>
    <recommendedName>
        <fullName evidence="5">Galactose-1-phosphate uridylyltransferase</fullName>
    </recommendedName>
</protein>
<sequence>MTIAFQKTEEWFAFHDSQGNAIERKTEIRFDPLTGESSRLVYDAGLAIAPPDLREAAEMTSGAKCPFCPENLLKITPVFPSEIAEQGRIFQGDAVVFPNLFPYSKHNGVAIFSAQHYVTLEEFTAAMIKDAFLAAQRYIASVAAADPQARYASINWNYLPHSGGSILHPHIHVVVSEQPTNDQALIQEKAAAYRQQYGTEYFTDLYETEKKLGDRWIGECGDVGWMHAYAPKGHNDFQAIFSRAHSLEELREQDWLSFGEGLTRIFAVLTEQGFASFNAAVNIPIRPEARQPVHARLIPRFTLGMLHTSDINFFQALHREPLSYKVPEDIAAKARIHFGAAE</sequence>
<evidence type="ECO:0008006" key="5">
    <source>
        <dbReference type="Google" id="ProtNLM"/>
    </source>
</evidence>
<dbReference type="Gene3D" id="3.30.428.10">
    <property type="entry name" value="HIT-like"/>
    <property type="match status" value="1"/>
</dbReference>
<evidence type="ECO:0000313" key="4">
    <source>
        <dbReference type="Proteomes" id="UP000677234"/>
    </source>
</evidence>
<dbReference type="Proteomes" id="UP000595847">
    <property type="component" value="Chromosome"/>
</dbReference>
<dbReference type="EMBL" id="CP066308">
    <property type="protein sequence ID" value="QQE75069.1"/>
    <property type="molecule type" value="Genomic_DNA"/>
</dbReference>
<evidence type="ECO:0000313" key="3">
    <source>
        <dbReference type="Proteomes" id="UP000595847"/>
    </source>
</evidence>
<dbReference type="EMBL" id="CP073708">
    <property type="protein sequence ID" value="QUO42155.1"/>
    <property type="molecule type" value="Genomic_DNA"/>
</dbReference>
<gene>
    <name evidence="1" type="ORF">JD108_03740</name>
    <name evidence="2" type="ORF">KDJ56_03745</name>
</gene>
<reference evidence="2" key="2">
    <citation type="submission" date="2021-04" db="EMBL/GenBank/DDBJ databases">
        <title>Brevibacillus composti FJAT-54423, complete genome.</title>
        <authorList>
            <person name="Tang R."/>
        </authorList>
    </citation>
    <scope>NUCLEOTIDE SEQUENCE</scope>
    <source>
        <strain evidence="2">FJAT-54424</strain>
    </source>
</reference>
<dbReference type="SUPFAM" id="SSF54197">
    <property type="entry name" value="HIT-like"/>
    <property type="match status" value="1"/>
</dbReference>
<dbReference type="InterPro" id="IPR036265">
    <property type="entry name" value="HIT-like_sf"/>
</dbReference>
<evidence type="ECO:0000313" key="1">
    <source>
        <dbReference type="EMBL" id="QQE75069.1"/>
    </source>
</evidence>
<organism evidence="1 3">
    <name type="scientific">Brevibacillus composti</name>
    <dbReference type="NCBI Taxonomy" id="2796470"/>
    <lineage>
        <taxon>Bacteria</taxon>
        <taxon>Bacillati</taxon>
        <taxon>Bacillota</taxon>
        <taxon>Bacilli</taxon>
        <taxon>Bacillales</taxon>
        <taxon>Paenibacillaceae</taxon>
        <taxon>Brevibacillus</taxon>
    </lineage>
</organism>
<dbReference type="RefSeq" id="WP_198828602.1">
    <property type="nucleotide sequence ID" value="NZ_CP066308.1"/>
</dbReference>
<name>A0A7T5ELZ9_9BACL</name>
<dbReference type="AlphaFoldDB" id="A0A7T5ELZ9"/>
<dbReference type="KEGG" id="bcop:JD108_03740"/>
<keyword evidence="4" id="KW-1185">Reference proteome</keyword>
<dbReference type="Proteomes" id="UP000677234">
    <property type="component" value="Chromosome"/>
</dbReference>